<dbReference type="EMBL" id="BTPE01000004">
    <property type="protein sequence ID" value="GMQ33119.1"/>
    <property type="molecule type" value="Genomic_DNA"/>
</dbReference>
<name>A0ABQ6PYX0_9BACT</name>
<keyword evidence="2" id="KW-1185">Reference proteome</keyword>
<gene>
    <name evidence="1" type="ORF">Ataiwa_13910</name>
</gene>
<organism evidence="1 2">
    <name type="scientific">Algoriphagus taiwanensis</name>
    <dbReference type="NCBI Taxonomy" id="1445656"/>
    <lineage>
        <taxon>Bacteria</taxon>
        <taxon>Pseudomonadati</taxon>
        <taxon>Bacteroidota</taxon>
        <taxon>Cytophagia</taxon>
        <taxon>Cytophagales</taxon>
        <taxon>Cyclobacteriaceae</taxon>
        <taxon>Algoriphagus</taxon>
    </lineage>
</organism>
<dbReference type="Proteomes" id="UP001307705">
    <property type="component" value="Unassembled WGS sequence"/>
</dbReference>
<evidence type="ECO:0000313" key="1">
    <source>
        <dbReference type="EMBL" id="GMQ33119.1"/>
    </source>
</evidence>
<evidence type="ECO:0000313" key="2">
    <source>
        <dbReference type="Proteomes" id="UP001307705"/>
    </source>
</evidence>
<reference evidence="1 2" key="1">
    <citation type="submission" date="2023-08" db="EMBL/GenBank/DDBJ databases">
        <title>Draft genome sequence of Algoriphagus taiwanensis.</title>
        <authorList>
            <person name="Takatani N."/>
            <person name="Hosokawa M."/>
            <person name="Sawabe T."/>
        </authorList>
    </citation>
    <scope>NUCLEOTIDE SEQUENCE [LARGE SCALE GENOMIC DNA]</scope>
    <source>
        <strain evidence="1 2">JCM 19755</strain>
    </source>
</reference>
<sequence length="38" mass="4497">MALNSLEGFFFYFSTEKRYSMFWVYFSPGFKIGLGKLS</sequence>
<protein>
    <submittedName>
        <fullName evidence="1">Uncharacterized protein</fullName>
    </submittedName>
</protein>
<proteinExistence type="predicted"/>
<comment type="caution">
    <text evidence="1">The sequence shown here is derived from an EMBL/GenBank/DDBJ whole genome shotgun (WGS) entry which is preliminary data.</text>
</comment>
<accession>A0ABQ6PYX0</accession>